<comment type="similarity">
    <text evidence="2">In the C-terminal section; belongs to the transpeptidase family.</text>
</comment>
<keyword evidence="16" id="KW-1185">Reference proteome</keyword>
<dbReference type="GO" id="GO:0004180">
    <property type="term" value="F:carboxypeptidase activity"/>
    <property type="evidence" value="ECO:0007669"/>
    <property type="project" value="UniProtKB-KW"/>
</dbReference>
<keyword evidence="6" id="KW-0328">Glycosyltransferase</keyword>
<dbReference type="InterPro" id="IPR050396">
    <property type="entry name" value="Glycosyltr_51/Transpeptidase"/>
</dbReference>
<dbReference type="Pfam" id="PF00905">
    <property type="entry name" value="Transpeptidase"/>
    <property type="match status" value="1"/>
</dbReference>
<dbReference type="Pfam" id="PF06832">
    <property type="entry name" value="BiPBP_C"/>
    <property type="match status" value="1"/>
</dbReference>
<evidence type="ECO:0000256" key="3">
    <source>
        <dbReference type="ARBA" id="ARBA00007739"/>
    </source>
</evidence>
<evidence type="ECO:0000256" key="8">
    <source>
        <dbReference type="ARBA" id="ARBA00022801"/>
    </source>
</evidence>
<dbReference type="EMBL" id="CP112932">
    <property type="protein sequence ID" value="WPY01308.1"/>
    <property type="molecule type" value="Genomic_DNA"/>
</dbReference>
<evidence type="ECO:0000256" key="5">
    <source>
        <dbReference type="ARBA" id="ARBA00022670"/>
    </source>
</evidence>
<dbReference type="InterPro" id="IPR009647">
    <property type="entry name" value="PBP_C"/>
</dbReference>
<evidence type="ECO:0000256" key="10">
    <source>
        <dbReference type="ARBA" id="ARBA00044770"/>
    </source>
</evidence>
<comment type="similarity">
    <text evidence="3">In the N-terminal section; belongs to the glycosyltransferase 51 family.</text>
</comment>
<evidence type="ECO:0000256" key="4">
    <source>
        <dbReference type="ARBA" id="ARBA00022645"/>
    </source>
</evidence>
<organism evidence="15 16">
    <name type="scientific">Candidatus Trichorickettsia mobilis</name>
    <dbReference type="NCBI Taxonomy" id="1346319"/>
    <lineage>
        <taxon>Bacteria</taxon>
        <taxon>Pseudomonadati</taxon>
        <taxon>Pseudomonadota</taxon>
        <taxon>Alphaproteobacteria</taxon>
        <taxon>Rickettsiales</taxon>
        <taxon>Rickettsiaceae</taxon>
        <taxon>Rickettsieae</taxon>
        <taxon>Candidatus Trichorickettsia</taxon>
    </lineage>
</organism>
<feature type="domain" description="Penicillin-binding protein transpeptidase" evidence="12">
    <location>
        <begin position="300"/>
        <end position="550"/>
    </location>
</feature>
<evidence type="ECO:0000313" key="16">
    <source>
        <dbReference type="Proteomes" id="UP001326613"/>
    </source>
</evidence>
<evidence type="ECO:0000256" key="6">
    <source>
        <dbReference type="ARBA" id="ARBA00022676"/>
    </source>
</evidence>
<dbReference type="NCBIfam" id="TIGR02073">
    <property type="entry name" value="PBP_1c"/>
    <property type="match status" value="1"/>
</dbReference>
<keyword evidence="4 15" id="KW-0121">Carboxypeptidase</keyword>
<protein>
    <recommendedName>
        <fullName evidence="10">peptidoglycan glycosyltransferase</fullName>
        <ecNumber evidence="10">2.4.99.28</ecNumber>
    </recommendedName>
</protein>
<keyword evidence="9" id="KW-0511">Multifunctional enzyme</keyword>
<evidence type="ECO:0000256" key="11">
    <source>
        <dbReference type="ARBA" id="ARBA00049902"/>
    </source>
</evidence>
<evidence type="ECO:0000256" key="2">
    <source>
        <dbReference type="ARBA" id="ARBA00007090"/>
    </source>
</evidence>
<feature type="domain" description="Glycosyl transferase family 51" evidence="13">
    <location>
        <begin position="50"/>
        <end position="210"/>
    </location>
</feature>
<sequence length="755" mass="84665">MFLARFLMLMIAILLSYMILSKPLLLEDTDFSRIVLDRNKKLIRLTISADQKYRLYTSLDNIAPQFIEAVLLYEDKYFYQHIGVNPIALYKAFIQTYLGGNRKVGGSTITMQVARLKFKIKSSNVLGKIWQIVKAIQLELHYSKRDILEAYLNLVPYGGNIEGVGAASYIYLGRQAQDLNLFESLSLAVIPQNPVKRAPNSKVLEVSNNKTLLARKFLFERWQELHPQDKVYNKLFDLPAKFNSIQDLPFIAPQFTLRMLATNNHHNITTTIDKEIQSLIARQLEVYVNASTIYGIKNAAALLIDFTTMEVLASVGSANFSDVNIQGQIDGTRTRRSPGSTLKPFVYALAFDQGLIHPLTLLKDTPYNYGNYLPENFDGDFIGPISARDALIKSRNVPVLYLASKLFNPTFYEFLKQSGVARLLPVDKYGLSLALGGVEVTMEELVKLYAMLANMGRYQELKKVIEVQPNNLEISSLLSPEASYMTLDILKNVARPGLNANMLGSAATNLAVYWKTGTSSAFRDSWAVGIFGKYVLAVWVGDFQGKVKGQFIGVKTAAPLFFNIIDSLTSINLIEDLISYKVPSLKITKVLACADTGDIDNNLCPIKTDTWFIPGKSPIKPSGIYRKQERQLASGNNSYQISKFWSSDLNQVSINKNPLPSTISVYGVNSNSYQKPEITSPLKNVVYSLKVSKFITFSAITDANAATLFWFVDNQFIAKTMPTELFLWQATIGKKIIRVIDNNGYSHTRVIIVEN</sequence>
<evidence type="ECO:0000259" key="12">
    <source>
        <dbReference type="Pfam" id="PF00905"/>
    </source>
</evidence>
<proteinExistence type="inferred from homology"/>
<evidence type="ECO:0000259" key="14">
    <source>
        <dbReference type="Pfam" id="PF06832"/>
    </source>
</evidence>
<dbReference type="EC" id="2.4.99.28" evidence="10"/>
<comment type="pathway">
    <text evidence="1">Cell wall biogenesis; peptidoglycan biosynthesis.</text>
</comment>
<dbReference type="Pfam" id="PF00912">
    <property type="entry name" value="Transgly"/>
    <property type="match status" value="1"/>
</dbReference>
<comment type="catalytic activity">
    <reaction evidence="11">
        <text>[GlcNAc-(1-&gt;4)-Mur2Ac(oyl-L-Ala-gamma-D-Glu-L-Lys-D-Ala-D-Ala)](n)-di-trans,octa-cis-undecaprenyl diphosphate + beta-D-GlcNAc-(1-&gt;4)-Mur2Ac(oyl-L-Ala-gamma-D-Glu-L-Lys-D-Ala-D-Ala)-di-trans,octa-cis-undecaprenyl diphosphate = [GlcNAc-(1-&gt;4)-Mur2Ac(oyl-L-Ala-gamma-D-Glu-L-Lys-D-Ala-D-Ala)](n+1)-di-trans,octa-cis-undecaprenyl diphosphate + di-trans,octa-cis-undecaprenyl diphosphate + H(+)</text>
        <dbReference type="Rhea" id="RHEA:23708"/>
        <dbReference type="Rhea" id="RHEA-COMP:9602"/>
        <dbReference type="Rhea" id="RHEA-COMP:9603"/>
        <dbReference type="ChEBI" id="CHEBI:15378"/>
        <dbReference type="ChEBI" id="CHEBI:58405"/>
        <dbReference type="ChEBI" id="CHEBI:60033"/>
        <dbReference type="ChEBI" id="CHEBI:78435"/>
        <dbReference type="EC" id="2.4.99.28"/>
    </reaction>
</comment>
<dbReference type="PANTHER" id="PTHR32282">
    <property type="entry name" value="BINDING PROTEIN TRANSPEPTIDASE, PUTATIVE-RELATED"/>
    <property type="match status" value="1"/>
</dbReference>
<dbReference type="Gene3D" id="3.40.710.10">
    <property type="entry name" value="DD-peptidase/beta-lactamase superfamily"/>
    <property type="match status" value="1"/>
</dbReference>
<name>A0ABZ0UTD7_9RICK</name>
<evidence type="ECO:0000256" key="1">
    <source>
        <dbReference type="ARBA" id="ARBA00004752"/>
    </source>
</evidence>
<dbReference type="Proteomes" id="UP001326613">
    <property type="component" value="Chromosome"/>
</dbReference>
<dbReference type="InterPro" id="IPR036950">
    <property type="entry name" value="PBP_transglycosylase"/>
</dbReference>
<dbReference type="InterPro" id="IPR011815">
    <property type="entry name" value="PBP_1c"/>
</dbReference>
<reference evidence="15 16" key="1">
    <citation type="submission" date="2022-10" db="EMBL/GenBank/DDBJ databases">
        <title>Host association and intracellularity evolved multiple times independently in the Rickettsiales.</title>
        <authorList>
            <person name="Castelli M."/>
            <person name="Nardi T."/>
            <person name="Gammuto L."/>
            <person name="Bellinzona G."/>
            <person name="Sabaneyeva E."/>
            <person name="Potekhin A."/>
            <person name="Serra V."/>
            <person name="Petroni G."/>
            <person name="Sassera D."/>
        </authorList>
    </citation>
    <scope>NUCLEOTIDE SEQUENCE [LARGE SCALE GENOMIC DNA]</scope>
    <source>
        <strain evidence="15 16">Kr 154-4</strain>
    </source>
</reference>
<dbReference type="InterPro" id="IPR001460">
    <property type="entry name" value="PCN-bd_Tpept"/>
</dbReference>
<feature type="domain" description="Penicillin-binding C-terminal" evidence="14">
    <location>
        <begin position="671"/>
        <end position="750"/>
    </location>
</feature>
<dbReference type="SUPFAM" id="SSF53955">
    <property type="entry name" value="Lysozyme-like"/>
    <property type="match status" value="1"/>
</dbReference>
<dbReference type="PANTHER" id="PTHR32282:SF15">
    <property type="entry name" value="PENICILLIN-BINDING PROTEIN 1C"/>
    <property type="match status" value="1"/>
</dbReference>
<evidence type="ECO:0000256" key="7">
    <source>
        <dbReference type="ARBA" id="ARBA00022679"/>
    </source>
</evidence>
<dbReference type="InterPro" id="IPR012338">
    <property type="entry name" value="Beta-lactam/transpept-like"/>
</dbReference>
<dbReference type="InterPro" id="IPR001264">
    <property type="entry name" value="Glyco_trans_51"/>
</dbReference>
<accession>A0ABZ0UTD7</accession>
<evidence type="ECO:0000256" key="9">
    <source>
        <dbReference type="ARBA" id="ARBA00023268"/>
    </source>
</evidence>
<gene>
    <name evidence="15" type="ORF">Trichorick_01218</name>
</gene>
<keyword evidence="5" id="KW-0645">Protease</keyword>
<evidence type="ECO:0000259" key="13">
    <source>
        <dbReference type="Pfam" id="PF00912"/>
    </source>
</evidence>
<dbReference type="SUPFAM" id="SSF56601">
    <property type="entry name" value="beta-lactamase/transpeptidase-like"/>
    <property type="match status" value="1"/>
</dbReference>
<evidence type="ECO:0000313" key="15">
    <source>
        <dbReference type="EMBL" id="WPY01308.1"/>
    </source>
</evidence>
<keyword evidence="8" id="KW-0378">Hydrolase</keyword>
<keyword evidence="7" id="KW-0808">Transferase</keyword>
<dbReference type="InterPro" id="IPR023346">
    <property type="entry name" value="Lysozyme-like_dom_sf"/>
</dbReference>
<dbReference type="Gene3D" id="1.10.3810.10">
    <property type="entry name" value="Biosynthetic peptidoglycan transglycosylase-like"/>
    <property type="match status" value="1"/>
</dbReference>